<dbReference type="Proteomes" id="UP000325743">
    <property type="component" value="Chromosome 1"/>
</dbReference>
<dbReference type="CDD" id="cd00567">
    <property type="entry name" value="ACAD"/>
    <property type="match status" value="1"/>
</dbReference>
<dbReference type="PANTHER" id="PTHR48083">
    <property type="entry name" value="MEDIUM-CHAIN SPECIFIC ACYL-COA DEHYDROGENASE, MITOCHONDRIAL-RELATED"/>
    <property type="match status" value="1"/>
</dbReference>
<evidence type="ECO:0000313" key="9">
    <source>
        <dbReference type="EMBL" id="QEZ44395.1"/>
    </source>
</evidence>
<evidence type="ECO:0000256" key="5">
    <source>
        <dbReference type="ARBA" id="ARBA00023002"/>
    </source>
</evidence>
<keyword evidence="5" id="KW-0560">Oxidoreductase</keyword>
<dbReference type="AlphaFoldDB" id="A0A5P3VEU7"/>
<keyword evidence="4" id="KW-0274">FAD</keyword>
<dbReference type="EMBL" id="CP032518">
    <property type="protein sequence ID" value="QEZ44395.1"/>
    <property type="molecule type" value="Genomic_DNA"/>
</dbReference>
<dbReference type="Gene3D" id="1.20.140.10">
    <property type="entry name" value="Butyryl-CoA Dehydrogenase, subunit A, domain 3"/>
    <property type="match status" value="1"/>
</dbReference>
<feature type="domain" description="Acyl-CoA oxidase/dehydrogenase middle" evidence="7">
    <location>
        <begin position="125"/>
        <end position="220"/>
    </location>
</feature>
<gene>
    <name evidence="9" type="ORF">D2917_09255</name>
</gene>
<dbReference type="Pfam" id="PF02771">
    <property type="entry name" value="Acyl-CoA_dh_N"/>
    <property type="match status" value="1"/>
</dbReference>
<evidence type="ECO:0000256" key="1">
    <source>
        <dbReference type="ARBA" id="ARBA00001974"/>
    </source>
</evidence>
<dbReference type="InterPro" id="IPR037069">
    <property type="entry name" value="AcylCoA_DH/ox_N_sf"/>
</dbReference>
<dbReference type="InterPro" id="IPR009100">
    <property type="entry name" value="AcylCoA_DH/oxidase_NM_dom_sf"/>
</dbReference>
<dbReference type="Gene3D" id="2.40.110.10">
    <property type="entry name" value="Butyryl-CoA Dehydrogenase, subunit A, domain 2"/>
    <property type="match status" value="1"/>
</dbReference>
<dbReference type="GO" id="GO:0005737">
    <property type="term" value="C:cytoplasm"/>
    <property type="evidence" value="ECO:0007669"/>
    <property type="project" value="TreeGrafter"/>
</dbReference>
<dbReference type="GO" id="GO:0050660">
    <property type="term" value="F:flavin adenine dinucleotide binding"/>
    <property type="evidence" value="ECO:0007669"/>
    <property type="project" value="InterPro"/>
</dbReference>
<protein>
    <submittedName>
        <fullName evidence="9">Acyl-CoA dehydrogenase family protein</fullName>
    </submittedName>
</protein>
<evidence type="ECO:0000256" key="3">
    <source>
        <dbReference type="ARBA" id="ARBA00022630"/>
    </source>
</evidence>
<dbReference type="InterPro" id="IPR036250">
    <property type="entry name" value="AcylCo_DH-like_C"/>
</dbReference>
<feature type="domain" description="Acyl-CoA dehydrogenase/oxidase N-terminal" evidence="8">
    <location>
        <begin position="12"/>
        <end position="118"/>
    </location>
</feature>
<dbReference type="InterPro" id="IPR046373">
    <property type="entry name" value="Acyl-CoA_Oxase/DH_mid-dom_sf"/>
</dbReference>
<dbReference type="GO" id="GO:0003995">
    <property type="term" value="F:acyl-CoA dehydrogenase activity"/>
    <property type="evidence" value="ECO:0007669"/>
    <property type="project" value="TreeGrafter"/>
</dbReference>
<dbReference type="Pfam" id="PF00441">
    <property type="entry name" value="Acyl-CoA_dh_1"/>
    <property type="match status" value="1"/>
</dbReference>
<organism evidence="9 10">
    <name type="scientific">Cupriavidus oxalaticus</name>
    <dbReference type="NCBI Taxonomy" id="96344"/>
    <lineage>
        <taxon>Bacteria</taxon>
        <taxon>Pseudomonadati</taxon>
        <taxon>Pseudomonadota</taxon>
        <taxon>Betaproteobacteria</taxon>
        <taxon>Burkholderiales</taxon>
        <taxon>Burkholderiaceae</taxon>
        <taxon>Cupriavidus</taxon>
    </lineage>
</organism>
<dbReference type="GO" id="GO:0033539">
    <property type="term" value="P:fatty acid beta-oxidation using acyl-CoA dehydrogenase"/>
    <property type="evidence" value="ECO:0007669"/>
    <property type="project" value="TreeGrafter"/>
</dbReference>
<dbReference type="InterPro" id="IPR013786">
    <property type="entry name" value="AcylCoA_DH/ox_N"/>
</dbReference>
<dbReference type="InterPro" id="IPR050741">
    <property type="entry name" value="Acyl-CoA_dehydrogenase"/>
</dbReference>
<comment type="cofactor">
    <cofactor evidence="1">
        <name>FAD</name>
        <dbReference type="ChEBI" id="CHEBI:57692"/>
    </cofactor>
</comment>
<dbReference type="SUPFAM" id="SSF56645">
    <property type="entry name" value="Acyl-CoA dehydrogenase NM domain-like"/>
    <property type="match status" value="1"/>
</dbReference>
<name>A0A5P3VEU7_9BURK</name>
<evidence type="ECO:0000259" key="8">
    <source>
        <dbReference type="Pfam" id="PF02771"/>
    </source>
</evidence>
<feature type="domain" description="Acyl-CoA dehydrogenase/oxidase C-terminal" evidence="6">
    <location>
        <begin position="232"/>
        <end position="379"/>
    </location>
</feature>
<dbReference type="PANTHER" id="PTHR48083:SF2">
    <property type="entry name" value="MEDIUM-CHAIN SPECIFIC ACYL-COA DEHYDROGENASE, MITOCHONDRIAL"/>
    <property type="match status" value="1"/>
</dbReference>
<dbReference type="Pfam" id="PF02770">
    <property type="entry name" value="Acyl-CoA_dh_M"/>
    <property type="match status" value="1"/>
</dbReference>
<keyword evidence="3" id="KW-0285">Flavoprotein</keyword>
<evidence type="ECO:0000256" key="4">
    <source>
        <dbReference type="ARBA" id="ARBA00022827"/>
    </source>
</evidence>
<comment type="similarity">
    <text evidence="2">Belongs to the acyl-CoA dehydrogenase family.</text>
</comment>
<dbReference type="SUPFAM" id="SSF47203">
    <property type="entry name" value="Acyl-CoA dehydrogenase C-terminal domain-like"/>
    <property type="match status" value="1"/>
</dbReference>
<accession>A0A5P3VEU7</accession>
<sequence>MSMIDYMVEFDEDTRAIVDLTRKLVHKHQMPLEARKLQGGEITPQDLLPGTRAAREVGLWGLTLPEHLGGARLTVTQQLAVTEESYQCLVPLQFGGRVPPFLFNATGVQKERYLDPCLEDRLRYAFAQTEPSGGADPGNAIQTKAVRRGDKWVINGTKVFISSVGPAEVIFVVAVTDQEKRQHGGISMFAVDKSNPGLKVSRDIQTLDGMITNELIFDNCEVTEDALIGASGEGFRNAQIILSQARFGVGARALGIAMRTLDMMTEYAKQRVAFGSALSQKQAIQAMVVDSWIDINQCRLMMYAAARKADAGHDTRVEASLIKMQATEVVGRVLDRGVQVFGAAGVSLDNPIAHWYRSQRPARIYEGPTEVHKYHVLARHLFR</sequence>
<evidence type="ECO:0000256" key="2">
    <source>
        <dbReference type="ARBA" id="ARBA00009347"/>
    </source>
</evidence>
<proteinExistence type="inferred from homology"/>
<evidence type="ECO:0000313" key="10">
    <source>
        <dbReference type="Proteomes" id="UP000325743"/>
    </source>
</evidence>
<dbReference type="InterPro" id="IPR009075">
    <property type="entry name" value="AcylCo_DH/oxidase_C"/>
</dbReference>
<reference evidence="9 10" key="1">
    <citation type="submission" date="2018-09" db="EMBL/GenBank/DDBJ databases">
        <title>Complete genome sequence of Cupriavidus oxalaticus T2, a bacterium capable of phenol tolerance and degradation.</title>
        <authorList>
            <person name="Yan J."/>
        </authorList>
    </citation>
    <scope>NUCLEOTIDE SEQUENCE [LARGE SCALE GENOMIC DNA]</scope>
    <source>
        <strain evidence="9 10">T2</strain>
    </source>
</reference>
<evidence type="ECO:0000259" key="6">
    <source>
        <dbReference type="Pfam" id="PF00441"/>
    </source>
</evidence>
<dbReference type="InterPro" id="IPR006091">
    <property type="entry name" value="Acyl-CoA_Oxase/DH_mid-dom"/>
</dbReference>
<dbReference type="Gene3D" id="1.10.540.10">
    <property type="entry name" value="Acyl-CoA dehydrogenase/oxidase, N-terminal domain"/>
    <property type="match status" value="1"/>
</dbReference>
<evidence type="ECO:0000259" key="7">
    <source>
        <dbReference type="Pfam" id="PF02770"/>
    </source>
</evidence>